<keyword evidence="3" id="KW-1185">Reference proteome</keyword>
<accession>A0ABQ3SHM4</accession>
<organism evidence="2 3">
    <name type="scientific">Streptomyces nojiriensis</name>
    <dbReference type="NCBI Taxonomy" id="66374"/>
    <lineage>
        <taxon>Bacteria</taxon>
        <taxon>Bacillati</taxon>
        <taxon>Actinomycetota</taxon>
        <taxon>Actinomycetes</taxon>
        <taxon>Kitasatosporales</taxon>
        <taxon>Streptomycetaceae</taxon>
        <taxon>Streptomyces</taxon>
    </lineage>
</organism>
<evidence type="ECO:0000256" key="1">
    <source>
        <dbReference type="SAM" id="MobiDB-lite"/>
    </source>
</evidence>
<evidence type="ECO:0000313" key="2">
    <source>
        <dbReference type="EMBL" id="GHI67630.1"/>
    </source>
</evidence>
<reference evidence="3" key="1">
    <citation type="submission" date="2023-07" db="EMBL/GenBank/DDBJ databases">
        <title>Whole genome shotgun sequence of Streptomyces nojiriensis NBRC 13794.</title>
        <authorList>
            <person name="Komaki H."/>
            <person name="Tamura T."/>
        </authorList>
    </citation>
    <scope>NUCLEOTIDE SEQUENCE [LARGE SCALE GENOMIC DNA]</scope>
    <source>
        <strain evidence="3">NBRC 13794</strain>
    </source>
</reference>
<dbReference type="EMBL" id="BNEC01000003">
    <property type="protein sequence ID" value="GHI67630.1"/>
    <property type="molecule type" value="Genomic_DNA"/>
</dbReference>
<evidence type="ECO:0000313" key="3">
    <source>
        <dbReference type="Proteomes" id="UP000613974"/>
    </source>
</evidence>
<gene>
    <name evidence="2" type="ORF">Snoj_15480</name>
</gene>
<comment type="caution">
    <text evidence="2">The sequence shown here is derived from an EMBL/GenBank/DDBJ whole genome shotgun (WGS) entry which is preliminary data.</text>
</comment>
<proteinExistence type="predicted"/>
<name>A0ABQ3SHM4_9ACTN</name>
<feature type="region of interest" description="Disordered" evidence="1">
    <location>
        <begin position="204"/>
        <end position="227"/>
    </location>
</feature>
<dbReference type="Proteomes" id="UP000613974">
    <property type="component" value="Unassembled WGS sequence"/>
</dbReference>
<protein>
    <submittedName>
        <fullName evidence="2">Uncharacterized protein</fullName>
    </submittedName>
</protein>
<sequence length="483" mass="51809">MINIRRWHLAVLSVVLDLSQREAAVVADLLTCPDGRPQLRHRLSLPVGAYGFGPGVDPPEHSNVPPELVSLTKKFVSGEAGSESALWLRLVPPYGHLGAVPWEDVLTPATDRPVLRVPDRLPVAADPGGVWSMAVVLNAPSDAGWAASYVEAFVGAVRHSFTNRVKTHVFSDLTVYDELRARLPKTDPHTLLHDPGDAVRVHRERSKRGVTQFRGPGGKPRRSPTPLPWADWIATGLDGEAVRALHLVAPACFDGSRPQLTVSPDPAQPVDPRACTYVAGEEIRLLADSIGASTLSLGSPPDNPSDVSTRLLADALGLERAGPTFYSDLLNDPDGDALARAYAFVGAPPGSEPIPRGPALFGYLQPEHVKYSLAQFWPDPDQPQQRWLTGRAPISDSATSRALLPEALAAVPGDAVAWRYASEDYVPGWVAATERFMESKAAELLTAAGVPGETPALKQAYDQGVAKAMSELRGLADGRTEEA</sequence>